<dbReference type="OrthoDB" id="5829096at2"/>
<keyword evidence="1" id="KW-0812">Transmembrane</keyword>
<reference evidence="2 3" key="1">
    <citation type="submission" date="2018-06" db="EMBL/GenBank/DDBJ databases">
        <title>Comparative analysis of microorganisms from saline springs in Andes Mountain Range, Colombia.</title>
        <authorList>
            <person name="Rubin E."/>
        </authorList>
    </citation>
    <scope>NUCLEOTIDE SEQUENCE [LARGE SCALE GENOMIC DNA]</scope>
    <source>
        <strain evidence="2 3">USBA-857</strain>
    </source>
</reference>
<dbReference type="AlphaFoldDB" id="A0A328XM75"/>
<feature type="transmembrane region" description="Helical" evidence="1">
    <location>
        <begin position="51"/>
        <end position="71"/>
    </location>
</feature>
<feature type="transmembrane region" description="Helical" evidence="1">
    <location>
        <begin position="352"/>
        <end position="376"/>
    </location>
</feature>
<accession>A0A328XM75</accession>
<dbReference type="EMBL" id="QLSX01000019">
    <property type="protein sequence ID" value="RAR56805.1"/>
    <property type="molecule type" value="Genomic_DNA"/>
</dbReference>
<keyword evidence="1" id="KW-1133">Transmembrane helix</keyword>
<gene>
    <name evidence="2" type="ORF">BCL93_1197</name>
</gene>
<sequence>MKNKMLASVEAKILFLGSLVGYNDALLLLPVFFFTFCLLQRQAELKSKWMLYIYVSAVLILLYACLSLFLPDFFLPIERDKELLPFKVVGYLALLFNVAVILFYFKDRPRRFEKVISIVLSFHLFLFYLQAISYYSFGFYIDYMEVISGSSQRAFYLGYLRPTGVFVEPSTYAYFTLALLVAKVFLRKRSYVFVGLTLISIALTFSTAAYVSILVFIPVYLFSVSSGKKSLIAIFSFACVLSPFLYASSSFQLSRYYENSGGIASSDSVQMRLKLVQHIFDREVLSPGFWLGSGVYSYEKDVYAAQSGSSRIAAVDDGTVVVSLFFRFGLLGILIFYMMLKNFRGWRARGLILSVFATKIIFLDLIFWLPFVAYAVSCQTKEKDI</sequence>
<evidence type="ECO:0000313" key="2">
    <source>
        <dbReference type="EMBL" id="RAR56805.1"/>
    </source>
</evidence>
<protein>
    <recommendedName>
        <fullName evidence="4">O-antigen ligase-like membrane protein</fullName>
    </recommendedName>
</protein>
<dbReference type="RefSeq" id="WP_146742513.1">
    <property type="nucleotide sequence ID" value="NZ_QLSX01000019.1"/>
</dbReference>
<proteinExistence type="predicted"/>
<feature type="transmembrane region" description="Helical" evidence="1">
    <location>
        <begin position="117"/>
        <end position="137"/>
    </location>
</feature>
<evidence type="ECO:0008006" key="4">
    <source>
        <dbReference type="Google" id="ProtNLM"/>
    </source>
</evidence>
<organism evidence="2 3">
    <name type="scientific">Onishia taeanensis</name>
    <dbReference type="NCBI Taxonomy" id="284577"/>
    <lineage>
        <taxon>Bacteria</taxon>
        <taxon>Pseudomonadati</taxon>
        <taxon>Pseudomonadota</taxon>
        <taxon>Gammaproteobacteria</taxon>
        <taxon>Oceanospirillales</taxon>
        <taxon>Halomonadaceae</taxon>
        <taxon>Onishia</taxon>
    </lineage>
</organism>
<feature type="transmembrane region" description="Helical" evidence="1">
    <location>
        <begin position="230"/>
        <end position="247"/>
    </location>
</feature>
<feature type="transmembrane region" description="Helical" evidence="1">
    <location>
        <begin position="83"/>
        <end position="105"/>
    </location>
</feature>
<evidence type="ECO:0000313" key="3">
    <source>
        <dbReference type="Proteomes" id="UP000249700"/>
    </source>
</evidence>
<dbReference type="Proteomes" id="UP000249700">
    <property type="component" value="Unassembled WGS sequence"/>
</dbReference>
<feature type="transmembrane region" description="Helical" evidence="1">
    <location>
        <begin position="193"/>
        <end position="218"/>
    </location>
</feature>
<evidence type="ECO:0000256" key="1">
    <source>
        <dbReference type="SAM" id="Phobius"/>
    </source>
</evidence>
<comment type="caution">
    <text evidence="2">The sequence shown here is derived from an EMBL/GenBank/DDBJ whole genome shotgun (WGS) entry which is preliminary data.</text>
</comment>
<keyword evidence="1" id="KW-0472">Membrane</keyword>
<feature type="transmembrane region" description="Helical" evidence="1">
    <location>
        <begin position="20"/>
        <end position="39"/>
    </location>
</feature>
<feature type="transmembrane region" description="Helical" evidence="1">
    <location>
        <begin position="320"/>
        <end position="340"/>
    </location>
</feature>
<name>A0A328XM75_9GAMM</name>
<feature type="transmembrane region" description="Helical" evidence="1">
    <location>
        <begin position="169"/>
        <end position="186"/>
    </location>
</feature>